<accession>A0A8J3ZPC1</accession>
<comment type="caution">
    <text evidence="3">The sequence shown here is derived from an EMBL/GenBank/DDBJ whole genome shotgun (WGS) entry which is preliminary data.</text>
</comment>
<feature type="domain" description="DUF8185" evidence="2">
    <location>
        <begin position="92"/>
        <end position="201"/>
    </location>
</feature>
<gene>
    <name evidence="3" type="ORF">Voc01_026290</name>
</gene>
<evidence type="ECO:0000313" key="4">
    <source>
        <dbReference type="Proteomes" id="UP000635606"/>
    </source>
</evidence>
<dbReference type="InterPro" id="IPR058323">
    <property type="entry name" value="DUF8010"/>
</dbReference>
<protein>
    <submittedName>
        <fullName evidence="3">Uncharacterized protein</fullName>
    </submittedName>
</protein>
<sequence length="217" mass="23088">MAGVIPAEARPDVGAFLSRLLRLDKAAVIRLVPGVGSTALWGRVPFGVLVVRGLPAVSSRDVTVRAQDLLDALRGDATLPASRDHEWRWLLPPSTGRRIEEIPAAEVHRVAAAAAETARTALDQGVGGRAVGSRRVRDALLDHVPIVVETADGRVEVPQRLVQAVIRMNFVGGPDGPPVSVRRAGPWVALAGAYGTGWHRPIGESLNLQVSPYRPNG</sequence>
<evidence type="ECO:0000313" key="3">
    <source>
        <dbReference type="EMBL" id="GIJ67712.1"/>
    </source>
</evidence>
<reference evidence="3" key="1">
    <citation type="submission" date="2021-01" db="EMBL/GenBank/DDBJ databases">
        <title>Whole genome shotgun sequence of Virgisporangium ochraceum NBRC 16418.</title>
        <authorList>
            <person name="Komaki H."/>
            <person name="Tamura T."/>
        </authorList>
    </citation>
    <scope>NUCLEOTIDE SEQUENCE</scope>
    <source>
        <strain evidence="3">NBRC 16418</strain>
    </source>
</reference>
<evidence type="ECO:0000259" key="2">
    <source>
        <dbReference type="Pfam" id="PF26572"/>
    </source>
</evidence>
<feature type="domain" description="DUF8010" evidence="1">
    <location>
        <begin position="7"/>
        <end position="78"/>
    </location>
</feature>
<dbReference type="EMBL" id="BOPH01000031">
    <property type="protein sequence ID" value="GIJ67712.1"/>
    <property type="molecule type" value="Genomic_DNA"/>
</dbReference>
<dbReference type="Pfam" id="PF26035">
    <property type="entry name" value="DUF8010"/>
    <property type="match status" value="1"/>
</dbReference>
<name>A0A8J3ZPC1_9ACTN</name>
<dbReference type="InterPro" id="IPR058498">
    <property type="entry name" value="DUF8185"/>
</dbReference>
<dbReference type="RefSeq" id="WP_203927665.1">
    <property type="nucleotide sequence ID" value="NZ_BOPH01000031.1"/>
</dbReference>
<keyword evidence="4" id="KW-1185">Reference proteome</keyword>
<dbReference type="Pfam" id="PF26572">
    <property type="entry name" value="DUF8185"/>
    <property type="match status" value="1"/>
</dbReference>
<dbReference type="AlphaFoldDB" id="A0A8J3ZPC1"/>
<evidence type="ECO:0000259" key="1">
    <source>
        <dbReference type="Pfam" id="PF26035"/>
    </source>
</evidence>
<proteinExistence type="predicted"/>
<dbReference type="Proteomes" id="UP000635606">
    <property type="component" value="Unassembled WGS sequence"/>
</dbReference>
<organism evidence="3 4">
    <name type="scientific">Virgisporangium ochraceum</name>
    <dbReference type="NCBI Taxonomy" id="65505"/>
    <lineage>
        <taxon>Bacteria</taxon>
        <taxon>Bacillati</taxon>
        <taxon>Actinomycetota</taxon>
        <taxon>Actinomycetes</taxon>
        <taxon>Micromonosporales</taxon>
        <taxon>Micromonosporaceae</taxon>
        <taxon>Virgisporangium</taxon>
    </lineage>
</organism>